<keyword evidence="3" id="KW-0949">S-adenosyl-L-methionine</keyword>
<dbReference type="PANTHER" id="PTHR43712:SF2">
    <property type="entry name" value="O-METHYLTRANSFERASE CICE"/>
    <property type="match status" value="1"/>
</dbReference>
<proteinExistence type="predicted"/>
<dbReference type="Gene3D" id="3.40.50.150">
    <property type="entry name" value="Vaccinia Virus protein VP39"/>
    <property type="match status" value="1"/>
</dbReference>
<dbReference type="Proteomes" id="UP000660729">
    <property type="component" value="Unassembled WGS sequence"/>
</dbReference>
<accession>A0A8H6VDB1</accession>
<name>A0A8H6VDB1_9PEZI</name>
<reference evidence="5" key="1">
    <citation type="submission" date="2020-04" db="EMBL/GenBank/DDBJ databases">
        <title>Draft genome resource of the tomato pathogen Pseudocercospora fuligena.</title>
        <authorList>
            <person name="Zaccaron A."/>
        </authorList>
    </citation>
    <scope>NUCLEOTIDE SEQUENCE</scope>
    <source>
        <strain evidence="5">PF001</strain>
    </source>
</reference>
<organism evidence="5 6">
    <name type="scientific">Pseudocercospora fuligena</name>
    <dbReference type="NCBI Taxonomy" id="685502"/>
    <lineage>
        <taxon>Eukaryota</taxon>
        <taxon>Fungi</taxon>
        <taxon>Dikarya</taxon>
        <taxon>Ascomycota</taxon>
        <taxon>Pezizomycotina</taxon>
        <taxon>Dothideomycetes</taxon>
        <taxon>Dothideomycetidae</taxon>
        <taxon>Mycosphaerellales</taxon>
        <taxon>Mycosphaerellaceae</taxon>
        <taxon>Pseudocercospora</taxon>
    </lineage>
</organism>
<dbReference type="SUPFAM" id="SSF53335">
    <property type="entry name" value="S-adenosyl-L-methionine-dependent methyltransferases"/>
    <property type="match status" value="1"/>
</dbReference>
<keyword evidence="6" id="KW-1185">Reference proteome</keyword>
<dbReference type="InterPro" id="IPR016461">
    <property type="entry name" value="COMT-like"/>
</dbReference>
<dbReference type="AlphaFoldDB" id="A0A8H6VDB1"/>
<dbReference type="Pfam" id="PF00891">
    <property type="entry name" value="Methyltransf_2"/>
    <property type="match status" value="1"/>
</dbReference>
<dbReference type="OrthoDB" id="2410195at2759"/>
<protein>
    <submittedName>
        <fullName evidence="5">O-methyltransferase lepI</fullName>
    </submittedName>
</protein>
<evidence type="ECO:0000256" key="1">
    <source>
        <dbReference type="ARBA" id="ARBA00022603"/>
    </source>
</evidence>
<evidence type="ECO:0000256" key="2">
    <source>
        <dbReference type="ARBA" id="ARBA00022679"/>
    </source>
</evidence>
<dbReference type="InterPro" id="IPR001077">
    <property type="entry name" value="COMT_C"/>
</dbReference>
<keyword evidence="2 5" id="KW-0808">Transferase</keyword>
<sequence>MFATNLINGLPAFLKGKAYPHVNDSKDTVSHQLYDTDIDCFEYIASRPDLLEASQRLYREQSAERKSWIHEASVPKDDFVLGPDDLEAGRVLFVDIGGGMGHQCLELRKAHPTLKGRFVLEDVPAVLEMAKNSQPLRRNDIEIAEQDIFQPQSVIGAKVYYMRSVLHSYPDGRCLVILKHLRLAMRSDSILIVDDMVLAEHQPDYKSIDYDLLMMCAQAGMERWLLQFDCLLRQAGFKIRDVWKYDADDKIIVAMPGDEVRGDKV</sequence>
<dbReference type="PANTHER" id="PTHR43712">
    <property type="entry name" value="PUTATIVE (AFU_ORTHOLOGUE AFUA_4G14580)-RELATED"/>
    <property type="match status" value="1"/>
</dbReference>
<dbReference type="InterPro" id="IPR029063">
    <property type="entry name" value="SAM-dependent_MTases_sf"/>
</dbReference>
<gene>
    <name evidence="5" type="ORF">HII31_11684</name>
</gene>
<evidence type="ECO:0000313" key="6">
    <source>
        <dbReference type="Proteomes" id="UP000660729"/>
    </source>
</evidence>
<dbReference type="GO" id="GO:0008171">
    <property type="term" value="F:O-methyltransferase activity"/>
    <property type="evidence" value="ECO:0007669"/>
    <property type="project" value="InterPro"/>
</dbReference>
<dbReference type="EMBL" id="JABCIY010000241">
    <property type="protein sequence ID" value="KAF7187075.1"/>
    <property type="molecule type" value="Genomic_DNA"/>
</dbReference>
<feature type="domain" description="O-methyltransferase C-terminal" evidence="4">
    <location>
        <begin position="92"/>
        <end position="238"/>
    </location>
</feature>
<dbReference type="GO" id="GO:0032259">
    <property type="term" value="P:methylation"/>
    <property type="evidence" value="ECO:0007669"/>
    <property type="project" value="UniProtKB-KW"/>
</dbReference>
<evidence type="ECO:0000256" key="3">
    <source>
        <dbReference type="ARBA" id="ARBA00022691"/>
    </source>
</evidence>
<dbReference type="PROSITE" id="PS51683">
    <property type="entry name" value="SAM_OMT_II"/>
    <property type="match status" value="1"/>
</dbReference>
<evidence type="ECO:0000259" key="4">
    <source>
        <dbReference type="Pfam" id="PF00891"/>
    </source>
</evidence>
<keyword evidence="1 5" id="KW-0489">Methyltransferase</keyword>
<evidence type="ECO:0000313" key="5">
    <source>
        <dbReference type="EMBL" id="KAF7187075.1"/>
    </source>
</evidence>
<comment type="caution">
    <text evidence="5">The sequence shown here is derived from an EMBL/GenBank/DDBJ whole genome shotgun (WGS) entry which is preliminary data.</text>
</comment>